<reference evidence="1 2" key="1">
    <citation type="submission" date="2023-05" db="EMBL/GenBank/DDBJ databases">
        <title>Draft genome of Paenibacillus sp. CCS26.</title>
        <authorList>
            <person name="Akita H."/>
            <person name="Shinto Y."/>
            <person name="Kimura Z."/>
        </authorList>
    </citation>
    <scope>NUCLEOTIDE SEQUENCE [LARGE SCALE GENOMIC DNA]</scope>
    <source>
        <strain evidence="1 2">CCS26</strain>
    </source>
</reference>
<accession>A0ABQ6NGY6</accession>
<proteinExistence type="predicted"/>
<comment type="caution">
    <text evidence="1">The sequence shown here is derived from an EMBL/GenBank/DDBJ whole genome shotgun (WGS) entry which is preliminary data.</text>
</comment>
<evidence type="ECO:0000313" key="1">
    <source>
        <dbReference type="EMBL" id="GMK44322.1"/>
    </source>
</evidence>
<name>A0ABQ6NGY6_9BACL</name>
<dbReference type="PROSITE" id="PS51257">
    <property type="entry name" value="PROKAR_LIPOPROTEIN"/>
    <property type="match status" value="1"/>
</dbReference>
<organism evidence="1 2">
    <name type="scientific">Paenibacillus glycanilyticus</name>
    <dbReference type="NCBI Taxonomy" id="126569"/>
    <lineage>
        <taxon>Bacteria</taxon>
        <taxon>Bacillati</taxon>
        <taxon>Bacillota</taxon>
        <taxon>Bacilli</taxon>
        <taxon>Bacillales</taxon>
        <taxon>Paenibacillaceae</taxon>
        <taxon>Paenibacillus</taxon>
    </lineage>
</organism>
<protein>
    <submittedName>
        <fullName evidence="1">Uncharacterized protein</fullName>
    </submittedName>
</protein>
<dbReference type="Proteomes" id="UP001285921">
    <property type="component" value="Unassembled WGS sequence"/>
</dbReference>
<evidence type="ECO:0000313" key="2">
    <source>
        <dbReference type="Proteomes" id="UP001285921"/>
    </source>
</evidence>
<sequence>MMKQMMLAAAFVTLLSGCGSNNGEHVQQVRYSIGDQEVMLKGLQDIKLFGQKEENGLFKEISVTTLAGSKSFPWSNVTNPAYYPAIEVADLNEDGDNEIIIVLTKGYGTGVNAQELHILKEDDLSELTVENPLHYIIKHSHSSIQSIGDKVKVTVDVDGQTYNKDYAKSAAGTWNDKIRFGNVLNYAVMDNKLVALVPGNLSPAEYPFTIKLEYGKDLKVAGSTIIVQ</sequence>
<dbReference type="RefSeq" id="WP_317979342.1">
    <property type="nucleotide sequence ID" value="NZ_BTCL01000004.1"/>
</dbReference>
<gene>
    <name evidence="1" type="ORF">PghCCS26_14500</name>
</gene>
<dbReference type="EMBL" id="BTCL01000004">
    <property type="protein sequence ID" value="GMK44322.1"/>
    <property type="molecule type" value="Genomic_DNA"/>
</dbReference>
<keyword evidence="2" id="KW-1185">Reference proteome</keyword>